<protein>
    <submittedName>
        <fullName evidence="1">Uncharacterized protein</fullName>
    </submittedName>
</protein>
<proteinExistence type="predicted"/>
<name>A0A9Q3H7M6_9BASI</name>
<evidence type="ECO:0000313" key="1">
    <source>
        <dbReference type="EMBL" id="MBW0492834.1"/>
    </source>
</evidence>
<dbReference type="OrthoDB" id="8067401at2759"/>
<gene>
    <name evidence="1" type="ORF">O181_032549</name>
</gene>
<dbReference type="EMBL" id="AVOT02011776">
    <property type="protein sequence ID" value="MBW0492834.1"/>
    <property type="molecule type" value="Genomic_DNA"/>
</dbReference>
<dbReference type="Proteomes" id="UP000765509">
    <property type="component" value="Unassembled WGS sequence"/>
</dbReference>
<accession>A0A9Q3H7M6</accession>
<dbReference type="AlphaFoldDB" id="A0A9Q3H7M6"/>
<organism evidence="1 2">
    <name type="scientific">Austropuccinia psidii MF-1</name>
    <dbReference type="NCBI Taxonomy" id="1389203"/>
    <lineage>
        <taxon>Eukaryota</taxon>
        <taxon>Fungi</taxon>
        <taxon>Dikarya</taxon>
        <taxon>Basidiomycota</taxon>
        <taxon>Pucciniomycotina</taxon>
        <taxon>Pucciniomycetes</taxon>
        <taxon>Pucciniales</taxon>
        <taxon>Sphaerophragmiaceae</taxon>
        <taxon>Austropuccinia</taxon>
    </lineage>
</organism>
<keyword evidence="2" id="KW-1185">Reference proteome</keyword>
<evidence type="ECO:0000313" key="2">
    <source>
        <dbReference type="Proteomes" id="UP000765509"/>
    </source>
</evidence>
<sequence>MKAPHRPISRFQIDIHEYRGNTTIVQKAENIHKNADGLGLRALPNTPDNPSYVPTNAKSQLLIRRINITDGGTELFDLFRESYKKYKKLHIIVSLLEKYGNNTPVNNSLDDVWKKTYNNRRFHLFDGILYNSSKHTCVMFLFSRMLIDTILLDCHERIYSGQLSEERTM</sequence>
<comment type="caution">
    <text evidence="1">The sequence shown here is derived from an EMBL/GenBank/DDBJ whole genome shotgun (WGS) entry which is preliminary data.</text>
</comment>
<reference evidence="1" key="1">
    <citation type="submission" date="2021-03" db="EMBL/GenBank/DDBJ databases">
        <title>Draft genome sequence of rust myrtle Austropuccinia psidii MF-1, a brazilian biotype.</title>
        <authorList>
            <person name="Quecine M.C."/>
            <person name="Pachon D.M.R."/>
            <person name="Bonatelli M.L."/>
            <person name="Correr F.H."/>
            <person name="Franceschini L.M."/>
            <person name="Leite T.F."/>
            <person name="Margarido G.R.A."/>
            <person name="Almeida C.A."/>
            <person name="Ferrarezi J.A."/>
            <person name="Labate C.A."/>
        </authorList>
    </citation>
    <scope>NUCLEOTIDE SEQUENCE</scope>
    <source>
        <strain evidence="1">MF-1</strain>
    </source>
</reference>